<reference evidence="3" key="1">
    <citation type="journal article" date="2019" name="Int. J. Syst. Evol. Microbiol.">
        <title>The Global Catalogue of Microorganisms (GCM) 10K type strain sequencing project: providing services to taxonomists for standard genome sequencing and annotation.</title>
        <authorList>
            <consortium name="The Broad Institute Genomics Platform"/>
            <consortium name="The Broad Institute Genome Sequencing Center for Infectious Disease"/>
            <person name="Wu L."/>
            <person name="Ma J."/>
        </authorList>
    </citation>
    <scope>NUCLEOTIDE SEQUENCE [LARGE SCALE GENOMIC DNA]</scope>
    <source>
        <strain evidence="3">JCM 11496</strain>
    </source>
</reference>
<dbReference type="Gene3D" id="3.30.350.10">
    <property type="entry name" value="Subtilisin inhibitor-like"/>
    <property type="match status" value="1"/>
</dbReference>
<protein>
    <recommendedName>
        <fullName evidence="4">Subtilisin inhibitor-like</fullName>
    </recommendedName>
</protein>
<dbReference type="RefSeq" id="WP_343877023.1">
    <property type="nucleotide sequence ID" value="NZ_BAAAIJ010000001.1"/>
</dbReference>
<accession>A0ABW4Q4Z0</accession>
<organism evidence="2 3">
    <name type="scientific">Arthrobacter flavus</name>
    <dbReference type="NCBI Taxonomy" id="95172"/>
    <lineage>
        <taxon>Bacteria</taxon>
        <taxon>Bacillati</taxon>
        <taxon>Actinomycetota</taxon>
        <taxon>Actinomycetes</taxon>
        <taxon>Micrococcales</taxon>
        <taxon>Micrococcaceae</taxon>
        <taxon>Arthrobacter</taxon>
    </lineage>
</organism>
<gene>
    <name evidence="2" type="ORF">ACFSFX_00345</name>
</gene>
<dbReference type="InterPro" id="IPR036819">
    <property type="entry name" value="Subtilisin_inhibitor-like_sf"/>
</dbReference>
<evidence type="ECO:0000256" key="1">
    <source>
        <dbReference type="SAM" id="MobiDB-lite"/>
    </source>
</evidence>
<comment type="caution">
    <text evidence="2">The sequence shown here is derived from an EMBL/GenBank/DDBJ whole genome shotgun (WGS) entry which is preliminary data.</text>
</comment>
<evidence type="ECO:0008006" key="4">
    <source>
        <dbReference type="Google" id="ProtNLM"/>
    </source>
</evidence>
<sequence length="180" mass="18003">MIREPQPRHQMSRVNHLLGAGVLLLALAGCGAEGGGPAPGATSAAPTPEATTVTPGPSASPGEGATFDSQLTVIVTAGDDVEPVTYGLNCAAGSPVGESALPDPAAACAVLAEHGDLIMTEPDPDAMCTMEYGGPETAVVTGTLDGEQIDASFSRENGCEIDRWSMFEPLLGTPGGTGAL</sequence>
<dbReference type="PROSITE" id="PS51257">
    <property type="entry name" value="PROKAR_LIPOPROTEIN"/>
    <property type="match status" value="1"/>
</dbReference>
<dbReference type="SUPFAM" id="SSF55399">
    <property type="entry name" value="Subtilisin inhibitor"/>
    <property type="match status" value="1"/>
</dbReference>
<evidence type="ECO:0000313" key="3">
    <source>
        <dbReference type="Proteomes" id="UP001597307"/>
    </source>
</evidence>
<evidence type="ECO:0000313" key="2">
    <source>
        <dbReference type="EMBL" id="MFD1845051.1"/>
    </source>
</evidence>
<feature type="compositionally biased region" description="Low complexity" evidence="1">
    <location>
        <begin position="39"/>
        <end position="57"/>
    </location>
</feature>
<dbReference type="Proteomes" id="UP001597307">
    <property type="component" value="Unassembled WGS sequence"/>
</dbReference>
<feature type="region of interest" description="Disordered" evidence="1">
    <location>
        <begin position="35"/>
        <end position="65"/>
    </location>
</feature>
<proteinExistence type="predicted"/>
<name>A0ABW4Q4Z0_9MICC</name>
<keyword evidence="3" id="KW-1185">Reference proteome</keyword>
<dbReference type="EMBL" id="JBHUGA010000001">
    <property type="protein sequence ID" value="MFD1845051.1"/>
    <property type="molecule type" value="Genomic_DNA"/>
</dbReference>